<dbReference type="InterPro" id="IPR037925">
    <property type="entry name" value="FlgE/F/G-like"/>
</dbReference>
<gene>
    <name evidence="8" type="ORF">ACFSGJ_15980</name>
</gene>
<name>A0ABW4S866_9RHOB</name>
<dbReference type="InterPro" id="IPR010930">
    <property type="entry name" value="Flg_bb/hook_C_dom"/>
</dbReference>
<proteinExistence type="inferred from homology"/>
<evidence type="ECO:0000259" key="5">
    <source>
        <dbReference type="Pfam" id="PF00460"/>
    </source>
</evidence>
<protein>
    <recommendedName>
        <fullName evidence="4">Flagellar basal-body rod protein FlgF</fullName>
    </recommendedName>
</protein>
<evidence type="ECO:0000313" key="9">
    <source>
        <dbReference type="Proteomes" id="UP001597353"/>
    </source>
</evidence>
<accession>A0ABW4S866</accession>
<organism evidence="8 9">
    <name type="scientific">Halodurantibacterium flavum</name>
    <dbReference type="NCBI Taxonomy" id="1382802"/>
    <lineage>
        <taxon>Bacteria</taxon>
        <taxon>Pseudomonadati</taxon>
        <taxon>Pseudomonadota</taxon>
        <taxon>Alphaproteobacteria</taxon>
        <taxon>Rhodobacterales</taxon>
        <taxon>Paracoccaceae</taxon>
        <taxon>Halodurantibacterium</taxon>
    </lineage>
</organism>
<evidence type="ECO:0000256" key="3">
    <source>
        <dbReference type="ARBA" id="ARBA00023143"/>
    </source>
</evidence>
<keyword evidence="8" id="KW-0966">Cell projection</keyword>
<dbReference type="InterPro" id="IPR053967">
    <property type="entry name" value="LlgE_F_G-like_D1"/>
</dbReference>
<comment type="similarity">
    <text evidence="2 4">Belongs to the flagella basal body rod proteins family.</text>
</comment>
<comment type="caution">
    <text evidence="8">The sequence shown here is derived from an EMBL/GenBank/DDBJ whole genome shotgun (WGS) entry which is preliminary data.</text>
</comment>
<keyword evidence="8" id="KW-0969">Cilium</keyword>
<comment type="subunit">
    <text evidence="4">The basal body constitutes a major portion of the flagellar organelle and consists of five rings (E,L,P,S, and M) mounted on a central rod. The rod consists of about 26 subunits of FlgG in the distal portion, and FlgB, FlgC and FlgF are thought to build up the proximal portion of the rod with about 6 subunits each.</text>
</comment>
<dbReference type="Pfam" id="PF22692">
    <property type="entry name" value="LlgE_F_G_D1"/>
    <property type="match status" value="1"/>
</dbReference>
<dbReference type="PANTHER" id="PTHR30435">
    <property type="entry name" value="FLAGELLAR PROTEIN"/>
    <property type="match status" value="1"/>
</dbReference>
<dbReference type="Pfam" id="PF06429">
    <property type="entry name" value="Flg_bbr_C"/>
    <property type="match status" value="1"/>
</dbReference>
<evidence type="ECO:0000256" key="4">
    <source>
        <dbReference type="RuleBase" id="RU362116"/>
    </source>
</evidence>
<keyword evidence="3 4" id="KW-0975">Bacterial flagellum</keyword>
<dbReference type="Pfam" id="PF00460">
    <property type="entry name" value="Flg_bb_rod"/>
    <property type="match status" value="1"/>
</dbReference>
<comment type="subcellular location">
    <subcellularLocation>
        <location evidence="1 4">Bacterial flagellum basal body</location>
    </subcellularLocation>
</comment>
<feature type="domain" description="Flagellar basal body rod protein N-terminal" evidence="5">
    <location>
        <begin position="7"/>
        <end position="35"/>
    </location>
</feature>
<evidence type="ECO:0000259" key="6">
    <source>
        <dbReference type="Pfam" id="PF06429"/>
    </source>
</evidence>
<dbReference type="NCBIfam" id="TIGR02490">
    <property type="entry name" value="flgF"/>
    <property type="match status" value="1"/>
</dbReference>
<evidence type="ECO:0000256" key="2">
    <source>
        <dbReference type="ARBA" id="ARBA00009677"/>
    </source>
</evidence>
<evidence type="ECO:0000313" key="8">
    <source>
        <dbReference type="EMBL" id="MFD1913712.1"/>
    </source>
</evidence>
<dbReference type="NCBIfam" id="NF009332">
    <property type="entry name" value="PRK12690.1"/>
    <property type="match status" value="1"/>
</dbReference>
<dbReference type="InterPro" id="IPR001444">
    <property type="entry name" value="Flag_bb_rod_N"/>
</dbReference>
<keyword evidence="9" id="KW-1185">Reference proteome</keyword>
<dbReference type="RefSeq" id="WP_390264001.1">
    <property type="nucleotide sequence ID" value="NZ_JBHUGH010000012.1"/>
</dbReference>
<evidence type="ECO:0000256" key="1">
    <source>
        <dbReference type="ARBA" id="ARBA00004117"/>
    </source>
</evidence>
<dbReference type="NCBIfam" id="TIGR03506">
    <property type="entry name" value="FlgEFG_subfam"/>
    <property type="match status" value="1"/>
</dbReference>
<dbReference type="EMBL" id="JBHUGH010000012">
    <property type="protein sequence ID" value="MFD1913712.1"/>
    <property type="molecule type" value="Genomic_DNA"/>
</dbReference>
<evidence type="ECO:0000259" key="7">
    <source>
        <dbReference type="Pfam" id="PF22692"/>
    </source>
</evidence>
<keyword evidence="8" id="KW-0282">Flagellum</keyword>
<reference evidence="9" key="1">
    <citation type="journal article" date="2019" name="Int. J. Syst. Evol. Microbiol.">
        <title>The Global Catalogue of Microorganisms (GCM) 10K type strain sequencing project: providing services to taxonomists for standard genome sequencing and annotation.</title>
        <authorList>
            <consortium name="The Broad Institute Genomics Platform"/>
            <consortium name="The Broad Institute Genome Sequencing Center for Infectious Disease"/>
            <person name="Wu L."/>
            <person name="Ma J."/>
        </authorList>
    </citation>
    <scope>NUCLEOTIDE SEQUENCE [LARGE SCALE GENOMIC DNA]</scope>
    <source>
        <strain evidence="9">CGMCC 4.7242</strain>
    </source>
</reference>
<sequence length="237" mass="25028">MDNASYTTLTRQSGLRREMDIVAHNIANANTTGFRREGIIFSEFLRGLDGQEPSLSMATVNARHIGEAQGGLTATGGPLDLAIEGPGYFVVQTPDGERLTRAGHFTANAEGEVVNQDGHPLLDLGGGAIALPPEAGSIAVGADGTLSADGVAVAQVGVVLPVDPLSLQREAGTLLRAGDVEPVEQPSVLQGYLEESNVDVITEVARMIEVQRAYELGQTFLDREDERIRAVVQTLGK</sequence>
<dbReference type="InterPro" id="IPR020013">
    <property type="entry name" value="Flagellar_FlgE/F/G"/>
</dbReference>
<feature type="domain" description="Flagellar hook protein FlgE/F/G-like D1" evidence="7">
    <location>
        <begin position="82"/>
        <end position="148"/>
    </location>
</feature>
<dbReference type="SUPFAM" id="SSF117143">
    <property type="entry name" value="Flagellar hook protein flgE"/>
    <property type="match status" value="1"/>
</dbReference>
<dbReference type="InterPro" id="IPR012836">
    <property type="entry name" value="FlgF"/>
</dbReference>
<dbReference type="PANTHER" id="PTHR30435:SF19">
    <property type="entry name" value="FLAGELLAR BASAL-BODY ROD PROTEIN FLGG"/>
    <property type="match status" value="1"/>
</dbReference>
<dbReference type="Proteomes" id="UP001597353">
    <property type="component" value="Unassembled WGS sequence"/>
</dbReference>
<feature type="domain" description="Flagellar basal-body/hook protein C-terminal" evidence="6">
    <location>
        <begin position="190"/>
        <end position="233"/>
    </location>
</feature>